<comment type="caution">
    <text evidence="1">The sequence shown here is derived from an EMBL/GenBank/DDBJ whole genome shotgun (WGS) entry which is preliminary data.</text>
</comment>
<dbReference type="AlphaFoldDB" id="A0A7J0D531"/>
<dbReference type="EMBL" id="BLWD01000003">
    <property type="protein sequence ID" value="GFN09842.1"/>
    <property type="molecule type" value="Genomic_DNA"/>
</dbReference>
<name>A0A7J0D531_STRMI</name>
<protein>
    <submittedName>
        <fullName evidence="1">Uncharacterized protein</fullName>
    </submittedName>
</protein>
<evidence type="ECO:0000313" key="2">
    <source>
        <dbReference type="Proteomes" id="UP000498740"/>
    </source>
</evidence>
<dbReference type="Proteomes" id="UP000498740">
    <property type="component" value="Unassembled WGS sequence"/>
</dbReference>
<gene>
    <name evidence="1" type="ORF">Smic_83980</name>
</gene>
<evidence type="ECO:0000313" key="1">
    <source>
        <dbReference type="EMBL" id="GFN09842.1"/>
    </source>
</evidence>
<sequence length="67" mass="7623">MGRDAHAAERDHCRFAGLIPEVVSYQAMFGLLEQSAIQTHGECRDFNLFALWADREVLHIHRDSLAV</sequence>
<reference evidence="1 2" key="1">
    <citation type="submission" date="2020-05" db="EMBL/GenBank/DDBJ databases">
        <title>Whole genome shotgun sequence of Streptomyces microflavus NBRC 13062.</title>
        <authorList>
            <person name="Komaki H."/>
            <person name="Tamura T."/>
        </authorList>
    </citation>
    <scope>NUCLEOTIDE SEQUENCE [LARGE SCALE GENOMIC DNA]</scope>
    <source>
        <strain evidence="1 2">NBRC 13062</strain>
    </source>
</reference>
<proteinExistence type="predicted"/>
<organism evidence="1 2">
    <name type="scientific">Streptomyces microflavus</name>
    <name type="common">Streptomyces lipmanii</name>
    <dbReference type="NCBI Taxonomy" id="1919"/>
    <lineage>
        <taxon>Bacteria</taxon>
        <taxon>Bacillati</taxon>
        <taxon>Actinomycetota</taxon>
        <taxon>Actinomycetes</taxon>
        <taxon>Kitasatosporales</taxon>
        <taxon>Streptomycetaceae</taxon>
        <taxon>Streptomyces</taxon>
    </lineage>
</organism>
<accession>A0A7J0D531</accession>